<feature type="coiled-coil region" evidence="1">
    <location>
        <begin position="226"/>
        <end position="260"/>
    </location>
</feature>
<proteinExistence type="predicted"/>
<evidence type="ECO:0000313" key="4">
    <source>
        <dbReference type="EMBL" id="QJA93796.1"/>
    </source>
</evidence>
<protein>
    <submittedName>
        <fullName evidence="4">Putative ATPase domain containing protein</fullName>
    </submittedName>
</protein>
<feature type="compositionally biased region" description="Basic and acidic residues" evidence="2">
    <location>
        <begin position="287"/>
        <end position="310"/>
    </location>
</feature>
<name>A0A6M3LF72_9ZZZZ</name>
<feature type="region of interest" description="Disordered" evidence="2">
    <location>
        <begin position="278"/>
        <end position="310"/>
    </location>
</feature>
<dbReference type="Gene3D" id="3.40.50.300">
    <property type="entry name" value="P-loop containing nucleotide triphosphate hydrolases"/>
    <property type="match status" value="1"/>
</dbReference>
<evidence type="ECO:0000256" key="1">
    <source>
        <dbReference type="SAM" id="Coils"/>
    </source>
</evidence>
<dbReference type="Pfam" id="PF13476">
    <property type="entry name" value="AAA_23"/>
    <property type="match status" value="1"/>
</dbReference>
<dbReference type="InterPro" id="IPR038729">
    <property type="entry name" value="Rad50/SbcC_AAA"/>
</dbReference>
<keyword evidence="1" id="KW-0175">Coiled coil</keyword>
<gene>
    <name evidence="4" type="ORF">MM415B04113_0005</name>
</gene>
<dbReference type="PANTHER" id="PTHR32114">
    <property type="entry name" value="ABC TRANSPORTER ABCH.3"/>
    <property type="match status" value="1"/>
</dbReference>
<dbReference type="EMBL" id="MT143178">
    <property type="protein sequence ID" value="QJA93796.1"/>
    <property type="molecule type" value="Genomic_DNA"/>
</dbReference>
<dbReference type="Gene3D" id="1.10.287.510">
    <property type="entry name" value="Helix hairpin bin"/>
    <property type="match status" value="1"/>
</dbReference>
<sequence>MEIKLNSLTLENFKGIKSFTFEVNGKNATVRGINGCGKTTLMDGWMWLLFGKDSDGRADFSLKTLDDQGQELHNLDHSVEAKIELTVPNALVPVKMTLKKVFKEKWTKKRGAARAEFTGHETQYFIDGVPLREKEWKYKLSTLIDEDTFKLLTNPTYFNGLHWQKRREILLQVCGDVSDQDVIASDEHLKALPEILGARSLEEHRKVVAAQKKEINDRLKEIPARIDELTRSLTDATLDRGKLESEINLLTSRIEGARADTGLADLRKQLAEAQAFVSEKQAGQAQSEREARRSIDADTDKIQEERRQVSRRISDLESNLAAKDRRVIQNDERMTRLRQEFKREQAKSVPGGAQCPTCGQPLPHEQVDAATARFHEQQATELARINQEGKAVKEETGNLNQEIVKGTTELAGLRKEVEEIDAKLKKADERKATIVIPEDTALKAMQAEVERIQKQIVERPKVDTSEMEASLAQARRQIATMDAAEKSWKRIDELSKEEKALAAKYEDLERQTFLMEKFIVSKVGLLETKINSRFSLVHWKMFDVQINGGISEACEATVNGVPFSSANTGSQIMAGLDIISTLSDYYKVLAPIFLDHRESLTSDPETDSQLISLVADEKFKTLEVTTS</sequence>
<organism evidence="4">
    <name type="scientific">viral metagenome</name>
    <dbReference type="NCBI Taxonomy" id="1070528"/>
    <lineage>
        <taxon>unclassified sequences</taxon>
        <taxon>metagenomes</taxon>
        <taxon>organismal metagenomes</taxon>
    </lineage>
</organism>
<dbReference type="SUPFAM" id="SSF52540">
    <property type="entry name" value="P-loop containing nucleoside triphosphate hydrolases"/>
    <property type="match status" value="1"/>
</dbReference>
<reference evidence="4" key="1">
    <citation type="submission" date="2020-03" db="EMBL/GenBank/DDBJ databases">
        <title>The deep terrestrial virosphere.</title>
        <authorList>
            <person name="Holmfeldt K."/>
            <person name="Nilsson E."/>
            <person name="Simone D."/>
            <person name="Lopez-Fernandez M."/>
            <person name="Wu X."/>
            <person name="de Brujin I."/>
            <person name="Lundin D."/>
            <person name="Andersson A."/>
            <person name="Bertilsson S."/>
            <person name="Dopson M."/>
        </authorList>
    </citation>
    <scope>NUCLEOTIDE SEQUENCE</scope>
    <source>
        <strain evidence="4">MM415B04113</strain>
    </source>
</reference>
<dbReference type="PANTHER" id="PTHR32114:SF2">
    <property type="entry name" value="ABC TRANSPORTER ABCH.3"/>
    <property type="match status" value="1"/>
</dbReference>
<dbReference type="InterPro" id="IPR027417">
    <property type="entry name" value="P-loop_NTPase"/>
</dbReference>
<evidence type="ECO:0000256" key="2">
    <source>
        <dbReference type="SAM" id="MobiDB-lite"/>
    </source>
</evidence>
<evidence type="ECO:0000259" key="3">
    <source>
        <dbReference type="Pfam" id="PF13476"/>
    </source>
</evidence>
<feature type="domain" description="Rad50/SbcC-type AAA" evidence="3">
    <location>
        <begin position="7"/>
        <end position="231"/>
    </location>
</feature>
<accession>A0A6M3LF72</accession>
<dbReference type="AlphaFoldDB" id="A0A6M3LF72"/>